<name>A0A813PCH1_9BILA</name>
<comment type="caution">
    <text evidence="2">The sequence shown here is derived from an EMBL/GenBank/DDBJ whole genome shotgun (WGS) entry which is preliminary data.</text>
</comment>
<feature type="compositionally biased region" description="Polar residues" evidence="1">
    <location>
        <begin position="357"/>
        <end position="366"/>
    </location>
</feature>
<evidence type="ECO:0000313" key="4">
    <source>
        <dbReference type="Proteomes" id="UP000663829"/>
    </source>
</evidence>
<dbReference type="Proteomes" id="UP000663829">
    <property type="component" value="Unassembled WGS sequence"/>
</dbReference>
<accession>A0A813PCH1</accession>
<evidence type="ECO:0000256" key="1">
    <source>
        <dbReference type="SAM" id="MobiDB-lite"/>
    </source>
</evidence>
<evidence type="ECO:0000313" key="2">
    <source>
        <dbReference type="EMBL" id="CAF0752883.1"/>
    </source>
</evidence>
<dbReference type="AlphaFoldDB" id="A0A813PCH1"/>
<keyword evidence="4" id="KW-1185">Reference proteome</keyword>
<dbReference type="EMBL" id="CAJNOQ010000080">
    <property type="protein sequence ID" value="CAF0752883.1"/>
    <property type="molecule type" value="Genomic_DNA"/>
</dbReference>
<dbReference type="OrthoDB" id="10053579at2759"/>
<proteinExistence type="predicted"/>
<protein>
    <submittedName>
        <fullName evidence="2">Uncharacterized protein</fullName>
    </submittedName>
</protein>
<organism evidence="2 4">
    <name type="scientific">Didymodactylos carnosus</name>
    <dbReference type="NCBI Taxonomy" id="1234261"/>
    <lineage>
        <taxon>Eukaryota</taxon>
        <taxon>Metazoa</taxon>
        <taxon>Spiralia</taxon>
        <taxon>Gnathifera</taxon>
        <taxon>Rotifera</taxon>
        <taxon>Eurotatoria</taxon>
        <taxon>Bdelloidea</taxon>
        <taxon>Philodinida</taxon>
        <taxon>Philodinidae</taxon>
        <taxon>Didymodactylos</taxon>
    </lineage>
</organism>
<dbReference type="EMBL" id="CAJOBC010000080">
    <property type="protein sequence ID" value="CAF3532765.1"/>
    <property type="molecule type" value="Genomic_DNA"/>
</dbReference>
<sequence length="590" mass="66007">MVQPLCSLPLPPPLPPISNLPLSPMVQQMVMQRYSNPVAVYPFASMMQNPYLMSNQQQMVMPPYHSNQFNRGFIPPPPQPMIAQQACMMNPQQYMLPRIPIIPMAPAQQQQQIASTPCLAAPQQQQQQQIMLPISQPQQFASSSISQPMFFQQQMAASTVQSQQLVSNTLAQPILPALLPQQQVMMQPQSQIVSNSLVQPAYSQQQPISCLLQPPYGNSNMCRACVPMPPSLSIPVTGNCWIQHCSCCYYVPSEIGNERRSGRVTPLLRQSTVSPFLPNTYQHQQQSEPPVLVRPWLRKTPPLPPGAILLSDEFVDNPKSQRKYRVGSWDLQQWSQKAGKDKGSATSNGSIDPVTASGRNNQEQAPSIQRTIVKNIIFKHKIQEPSELSNASATAAISSDSTEYKNTEFFPTRHRSTTVHYQNSNISAPRSIRYHSRSKSRKHVNKDVFYTSTSMKPSTLHFNYYPPAVQSVVHTSNKYSKSSSEDSSQIQRASRNYNRHFISTKHLDNNSMTLDSLDSEEEKSVPLMINDMPKKKIIVIREYINGSPSTISTASSNSLFSIVDTNLAENGRLSTTSAVSEEAEHNSDSF</sequence>
<feature type="region of interest" description="Disordered" evidence="1">
    <location>
        <begin position="335"/>
        <end position="366"/>
    </location>
</feature>
<dbReference type="Proteomes" id="UP000681722">
    <property type="component" value="Unassembled WGS sequence"/>
</dbReference>
<reference evidence="2" key="1">
    <citation type="submission" date="2021-02" db="EMBL/GenBank/DDBJ databases">
        <authorList>
            <person name="Nowell W R."/>
        </authorList>
    </citation>
    <scope>NUCLEOTIDE SEQUENCE</scope>
</reference>
<evidence type="ECO:0000313" key="3">
    <source>
        <dbReference type="EMBL" id="CAF3532765.1"/>
    </source>
</evidence>
<gene>
    <name evidence="2" type="ORF">GPM918_LOCUS940</name>
    <name evidence="3" type="ORF">SRO942_LOCUS940</name>
</gene>